<dbReference type="EMBL" id="JH611164">
    <property type="protein sequence ID" value="EJP73975.1"/>
    <property type="molecule type" value="Genomic_DNA"/>
</dbReference>
<dbReference type="HOGENOM" id="CLU_1313402_0_0_6"/>
<gene>
    <name evidence="1" type="ORF">NT02SARS_0521</name>
</gene>
<evidence type="ECO:0000313" key="2">
    <source>
        <dbReference type="Proteomes" id="UP000010116"/>
    </source>
</evidence>
<evidence type="ECO:0008006" key="3">
    <source>
        <dbReference type="Google" id="ProtNLM"/>
    </source>
</evidence>
<organism evidence="1 2">
    <name type="scientific">SAR86 cluster bacterium SAR86B</name>
    <dbReference type="NCBI Taxonomy" id="1123867"/>
    <lineage>
        <taxon>Bacteria</taxon>
        <taxon>Pseudomonadati</taxon>
        <taxon>Pseudomonadota</taxon>
        <taxon>Gammaproteobacteria</taxon>
        <taxon>SAR86 cluster</taxon>
    </lineage>
</organism>
<evidence type="ECO:0000313" key="1">
    <source>
        <dbReference type="EMBL" id="EJP73975.1"/>
    </source>
</evidence>
<reference evidence="1 2" key="1">
    <citation type="journal article" date="2012" name="ISME J.">
        <title>Genomic insights to SAR86, an abundant and uncultivated marine bacterial lineage.</title>
        <authorList>
            <person name="Dupont C.L."/>
            <person name="Rusch D.B."/>
            <person name="Yooseph S."/>
            <person name="Lombardo M.J."/>
            <person name="Richter R.A."/>
            <person name="Valas R."/>
            <person name="Novotny M."/>
            <person name="Yee-Greenbaum J."/>
            <person name="Selengut J.D."/>
            <person name="Haft D.H."/>
            <person name="Halpern A.L."/>
            <person name="Lasken R.S."/>
            <person name="Nealson K."/>
            <person name="Friedman R."/>
            <person name="Venter J.C."/>
        </authorList>
    </citation>
    <scope>NUCLEOTIDE SEQUENCE [LARGE SCALE GENOMIC DNA]</scope>
</reference>
<accession>J4X5G4</accession>
<proteinExistence type="predicted"/>
<dbReference type="AlphaFoldDB" id="J4X5G4"/>
<sequence>MGIKILFLFVVIFSNSIDARPISYSGGSTLMGFSDNMMDSIYYHYSPTYKYSIGVESIQNKYFNENYSYVRFTYLLNRKNTQTSQRNLYFQSGLSSKGLDNYFYGVHGDWETRRWFLGFGLKEVESAYRNYSEKYYQVGVAPYLGEYGDLHTWILIKTKVNSLTNKTSTYPVLKFFKGNFLIELGYNSKTEWDTHLMYRF</sequence>
<name>J4X5G4_9GAMM</name>
<dbReference type="Proteomes" id="UP000010116">
    <property type="component" value="Unassembled WGS sequence"/>
</dbReference>
<protein>
    <recommendedName>
        <fullName evidence="3">DUF481 domain-containing protein</fullName>
    </recommendedName>
</protein>